<accession>A0A144A3H6</accession>
<keyword evidence="3" id="KW-0614">Plasmid</keyword>
<evidence type="ECO:0000259" key="2">
    <source>
        <dbReference type="Pfam" id="PF13817"/>
    </source>
</evidence>
<evidence type="ECO:0000313" key="3">
    <source>
        <dbReference type="EMBL" id="CZU15778.1"/>
    </source>
</evidence>
<sequence>MKTLSRHSELAKAFAYALNQWPALTYYADDGWAEADNNIAENALRMVSLGRKNYLFFGSDHGGERGALLYSLIGTCKLNGVEPESYLRYVLDVIADWPINRVGELLPLARSTAD</sequence>
<geneLocation type="plasmid" evidence="3">
    <name>pI1-34TF</name>
</geneLocation>
<dbReference type="EMBL" id="FJVF01000011">
    <property type="protein sequence ID" value="CZU15778.1"/>
    <property type="molecule type" value="Genomic_DNA"/>
</dbReference>
<proteinExistence type="predicted"/>
<organism evidence="3">
    <name type="scientific">Escherichia coli</name>
    <dbReference type="NCBI Taxonomy" id="562"/>
    <lineage>
        <taxon>Bacteria</taxon>
        <taxon>Pseudomonadati</taxon>
        <taxon>Pseudomonadota</taxon>
        <taxon>Gammaproteobacteria</taxon>
        <taxon>Enterobacterales</taxon>
        <taxon>Enterobacteriaceae</taxon>
        <taxon>Escherichia</taxon>
    </lineage>
</organism>
<dbReference type="AlphaFoldDB" id="A0A144A3H6"/>
<dbReference type="PANTHER" id="PTHR33678">
    <property type="entry name" value="BLL1576 PROTEIN"/>
    <property type="match status" value="1"/>
</dbReference>
<dbReference type="InterPro" id="IPR052344">
    <property type="entry name" value="Transposase-related"/>
</dbReference>
<dbReference type="InterPro" id="IPR004291">
    <property type="entry name" value="Transposase_IS66_central"/>
</dbReference>
<feature type="domain" description="Transposase IS66 C-terminal" evidence="2">
    <location>
        <begin position="71"/>
        <end position="107"/>
    </location>
</feature>
<dbReference type="Pfam" id="PF13817">
    <property type="entry name" value="DDE_Tnp_IS66_C"/>
    <property type="match status" value="1"/>
</dbReference>
<name>A0A144A3H6_ECOLX</name>
<dbReference type="PANTHER" id="PTHR33678:SF1">
    <property type="entry name" value="BLL1576 PROTEIN"/>
    <property type="match status" value="1"/>
</dbReference>
<protein>
    <submittedName>
        <fullName evidence="3">Transposase</fullName>
    </submittedName>
</protein>
<evidence type="ECO:0000259" key="1">
    <source>
        <dbReference type="Pfam" id="PF03050"/>
    </source>
</evidence>
<feature type="domain" description="Transposase IS66 central" evidence="1">
    <location>
        <begin position="3"/>
        <end position="64"/>
    </location>
</feature>
<gene>
    <name evidence="3" type="primary">pI1-34TF_00135</name>
</gene>
<reference evidence="3" key="2">
    <citation type="submission" date="2016-04" db="EMBL/GenBank/DDBJ databases">
        <title>Characterisation of E. coli isolates and blaCTX-M harbouring plasmids isolated from dairy cattle in the UK.</title>
        <authorList>
            <person name="Boinett C.J."/>
            <person name="AbuOun M."/>
            <person name="Woodward M.J."/>
            <person name="Anjum M.F."/>
        </authorList>
    </citation>
    <scope>NUCLEOTIDE SEQUENCE</scope>
    <source>
        <strain evidence="3">I1-34</strain>
        <plasmid evidence="3">pI1-34TF</plasmid>
    </source>
</reference>
<dbReference type="InterPro" id="IPR039552">
    <property type="entry name" value="IS66_C"/>
</dbReference>
<dbReference type="Pfam" id="PF03050">
    <property type="entry name" value="DDE_Tnp_IS66"/>
    <property type="match status" value="1"/>
</dbReference>
<reference evidence="3" key="1">
    <citation type="submission" date="2016-02" db="EMBL/GenBank/DDBJ databases">
        <authorList>
            <person name="Wen L."/>
            <person name="He K."/>
            <person name="Yang H."/>
        </authorList>
    </citation>
    <scope>NUCLEOTIDE SEQUENCE</scope>
    <source>
        <strain evidence="3">I1-34</strain>
        <plasmid evidence="3">pI1-34TF</plasmid>
    </source>
</reference>